<dbReference type="RefSeq" id="WP_197915117.1">
    <property type="nucleotide sequence ID" value="NZ_CP065628.1"/>
</dbReference>
<gene>
    <name evidence="8" type="ORF">I6G95_03045</name>
    <name evidence="9" type="ORF">I6H48_03625</name>
</gene>
<dbReference type="AlphaFoldDB" id="A0AB37GDG3"/>
<proteinExistence type="inferred from homology"/>
<dbReference type="SUPFAM" id="SSF49319">
    <property type="entry name" value="Actinoxanthin-like"/>
    <property type="match status" value="1"/>
</dbReference>
<evidence type="ECO:0000256" key="2">
    <source>
        <dbReference type="ARBA" id="ARBA00022529"/>
    </source>
</evidence>
<evidence type="ECO:0000313" key="11">
    <source>
        <dbReference type="Proteomes" id="UP000595198"/>
    </source>
</evidence>
<dbReference type="InterPro" id="IPR002186">
    <property type="entry name" value="Neocarzinostatin_fam"/>
</dbReference>
<dbReference type="EMBL" id="CP066023">
    <property type="protein sequence ID" value="QQB83324.1"/>
    <property type="molecule type" value="Genomic_DNA"/>
</dbReference>
<evidence type="ECO:0000313" key="8">
    <source>
        <dbReference type="EMBL" id="QPR31446.1"/>
    </source>
</evidence>
<keyword evidence="7" id="KW-0732">Signal</keyword>
<protein>
    <submittedName>
        <fullName evidence="8">Thiamine biosynthesis protein</fullName>
    </submittedName>
</protein>
<feature type="compositionally biased region" description="Low complexity" evidence="6">
    <location>
        <begin position="32"/>
        <end position="50"/>
    </location>
</feature>
<dbReference type="InterPro" id="IPR027273">
    <property type="entry name" value="Neocarzinostatin-like"/>
</dbReference>
<evidence type="ECO:0000256" key="1">
    <source>
        <dbReference type="ARBA" id="ARBA00010648"/>
    </source>
</evidence>
<keyword evidence="2" id="KW-0929">Antimicrobial</keyword>
<dbReference type="Gene3D" id="2.60.40.230">
    <property type="entry name" value="Neocarzinostatin-like"/>
    <property type="match status" value="1"/>
</dbReference>
<feature type="chain" id="PRO_5044339610" evidence="7">
    <location>
        <begin position="26"/>
        <end position="184"/>
    </location>
</feature>
<dbReference type="Proteomes" id="UP000595198">
    <property type="component" value="Chromosome"/>
</dbReference>
<organism evidence="8 10">
    <name type="scientific">Corynebacterium amycolatum</name>
    <dbReference type="NCBI Taxonomy" id="43765"/>
    <lineage>
        <taxon>Bacteria</taxon>
        <taxon>Bacillati</taxon>
        <taxon>Actinomycetota</taxon>
        <taxon>Actinomycetes</taxon>
        <taxon>Mycobacteriales</taxon>
        <taxon>Corynebacteriaceae</taxon>
        <taxon>Corynebacterium</taxon>
    </lineage>
</organism>
<dbReference type="EMBL" id="CP065628">
    <property type="protein sequence ID" value="QPR31446.1"/>
    <property type="molecule type" value="Genomic_DNA"/>
</dbReference>
<feature type="region of interest" description="Disordered" evidence="6">
    <location>
        <begin position="32"/>
        <end position="60"/>
    </location>
</feature>
<dbReference type="GO" id="GO:0042742">
    <property type="term" value="P:defense response to bacterium"/>
    <property type="evidence" value="ECO:0007669"/>
    <property type="project" value="UniProtKB-KW"/>
</dbReference>
<dbReference type="Proteomes" id="UP000594774">
    <property type="component" value="Chromosome"/>
</dbReference>
<name>A0AB37GDG3_CORAY</name>
<evidence type="ECO:0000256" key="4">
    <source>
        <dbReference type="ARBA" id="ARBA00023125"/>
    </source>
</evidence>
<comment type="similarity">
    <text evidence="1">Belongs to the neocarzinostatin family.</text>
</comment>
<sequence length="184" mass="18995">MTTRTLQRRAAFLAIPAVAALPLLAACGADDASDAAQDAANASETTSSAADQETDTDASAGEVTMEAEPVNDLSEGDVISVDLSGLDPDYGYYAALCAAEKAPGNPVPDCTGDRSAGTQSQQWITKKSGGTTTIADDNTAHFELSVVPSGEAVDCTQQDCVLKLFGDHSEGFEDITEIPVTFAK</sequence>
<keyword evidence="4" id="KW-0238">DNA-binding</keyword>
<reference evidence="10 11" key="1">
    <citation type="submission" date="2020-12" db="EMBL/GenBank/DDBJ databases">
        <title>FDA dAtabase for Regulatory Grade micrObial Sequences (FDA-ARGOS): Supporting development and validation of Infectious Disease Dx tests.</title>
        <authorList>
            <person name="Sproer C."/>
            <person name="Gronow S."/>
            <person name="Severitt S."/>
            <person name="Schroder I."/>
            <person name="Tallon L."/>
            <person name="Sadzewicz L."/>
            <person name="Zhao X."/>
            <person name="Boylan J."/>
            <person name="Ott S."/>
            <person name="Bowen H."/>
            <person name="Vavikolanu K."/>
            <person name="Mehta A."/>
            <person name="Aluvathingal J."/>
            <person name="Nadendla S."/>
            <person name="Lowell S."/>
            <person name="Myers T."/>
            <person name="Yan Y."/>
            <person name="Sichtig H."/>
        </authorList>
    </citation>
    <scope>NUCLEOTIDE SEQUENCE [LARGE SCALE GENOMIC DNA]</scope>
    <source>
        <strain evidence="8 10">FDAARGOS_938</strain>
        <strain evidence="9 11">FDAARGOS_991</strain>
    </source>
</reference>
<evidence type="ECO:0000256" key="7">
    <source>
        <dbReference type="SAM" id="SignalP"/>
    </source>
</evidence>
<keyword evidence="3" id="KW-0044">Antibiotic</keyword>
<dbReference type="PROSITE" id="PS51257">
    <property type="entry name" value="PROKAR_LIPOPROTEIN"/>
    <property type="match status" value="1"/>
</dbReference>
<accession>A0AB37GDG3</accession>
<keyword evidence="11" id="KW-1185">Reference proteome</keyword>
<evidence type="ECO:0000313" key="9">
    <source>
        <dbReference type="EMBL" id="QQB83324.1"/>
    </source>
</evidence>
<evidence type="ECO:0000256" key="5">
    <source>
        <dbReference type="ARBA" id="ARBA00023157"/>
    </source>
</evidence>
<feature type="signal peptide" evidence="7">
    <location>
        <begin position="1"/>
        <end position="25"/>
    </location>
</feature>
<dbReference type="Pfam" id="PF00960">
    <property type="entry name" value="Neocarzinostat"/>
    <property type="match status" value="1"/>
</dbReference>
<dbReference type="GO" id="GO:0003677">
    <property type="term" value="F:DNA binding"/>
    <property type="evidence" value="ECO:0007669"/>
    <property type="project" value="UniProtKB-KW"/>
</dbReference>
<evidence type="ECO:0000256" key="3">
    <source>
        <dbReference type="ARBA" id="ARBA00023022"/>
    </source>
</evidence>
<evidence type="ECO:0000256" key="6">
    <source>
        <dbReference type="SAM" id="MobiDB-lite"/>
    </source>
</evidence>
<evidence type="ECO:0000313" key="10">
    <source>
        <dbReference type="Proteomes" id="UP000594774"/>
    </source>
</evidence>
<keyword evidence="5" id="KW-1015">Disulfide bond</keyword>